<organism evidence="1 2">
    <name type="scientific">Saccharomonospora glauca K62</name>
    <dbReference type="NCBI Taxonomy" id="928724"/>
    <lineage>
        <taxon>Bacteria</taxon>
        <taxon>Bacillati</taxon>
        <taxon>Actinomycetota</taxon>
        <taxon>Actinomycetes</taxon>
        <taxon>Pseudonocardiales</taxon>
        <taxon>Pseudonocardiaceae</taxon>
        <taxon>Saccharomonospora</taxon>
    </lineage>
</organism>
<reference evidence="1 2" key="1">
    <citation type="submission" date="2011-09" db="EMBL/GenBank/DDBJ databases">
        <authorList>
            <consortium name="US DOE Joint Genome Institute (JGI-PGF)"/>
            <person name="Lucas S."/>
            <person name="Han J."/>
            <person name="Lapidus A."/>
            <person name="Cheng J.-F."/>
            <person name="Goodwin L."/>
            <person name="Pitluck S."/>
            <person name="Peters L."/>
            <person name="Land M.L."/>
            <person name="Hauser L."/>
            <person name="Brambilla E."/>
            <person name="Klenk H.-P."/>
            <person name="Woyke T.J."/>
        </authorList>
    </citation>
    <scope>NUCLEOTIDE SEQUENCE [LARGE SCALE GENOMIC DNA]</scope>
    <source>
        <strain evidence="1 2">K62</strain>
    </source>
</reference>
<gene>
    <name evidence="1" type="ORF">SacglDRAFT_01628</name>
</gene>
<dbReference type="InterPro" id="IPR036396">
    <property type="entry name" value="Cyt_P450_sf"/>
</dbReference>
<evidence type="ECO:0000313" key="2">
    <source>
        <dbReference type="Proteomes" id="UP000005087"/>
    </source>
</evidence>
<dbReference type="GO" id="GO:0005506">
    <property type="term" value="F:iron ion binding"/>
    <property type="evidence" value="ECO:0007669"/>
    <property type="project" value="InterPro"/>
</dbReference>
<protein>
    <recommendedName>
        <fullName evidence="3">Cytochrome P450</fullName>
    </recommendedName>
</protein>
<dbReference type="Proteomes" id="UP000005087">
    <property type="component" value="Chromosome"/>
</dbReference>
<proteinExistence type="predicted"/>
<dbReference type="GO" id="GO:0020037">
    <property type="term" value="F:heme binding"/>
    <property type="evidence" value="ECO:0007669"/>
    <property type="project" value="InterPro"/>
</dbReference>
<keyword evidence="2" id="KW-1185">Reference proteome</keyword>
<dbReference type="eggNOG" id="COG2124">
    <property type="taxonomic scope" value="Bacteria"/>
</dbReference>
<dbReference type="Gene3D" id="1.10.630.10">
    <property type="entry name" value="Cytochrome P450"/>
    <property type="match status" value="1"/>
</dbReference>
<dbReference type="SUPFAM" id="SSF48264">
    <property type="entry name" value="Cytochrome P450"/>
    <property type="match status" value="1"/>
</dbReference>
<dbReference type="OrthoDB" id="3687467at2"/>
<dbReference type="GO" id="GO:0016705">
    <property type="term" value="F:oxidoreductase activity, acting on paired donors, with incorporation or reduction of molecular oxygen"/>
    <property type="evidence" value="ECO:0007669"/>
    <property type="project" value="InterPro"/>
</dbReference>
<dbReference type="STRING" id="928724.SacglDRAFT_01628"/>
<reference evidence="2" key="2">
    <citation type="submission" date="2012-01" db="EMBL/GenBank/DDBJ databases">
        <title>Noncontiguous Finished sequence of chromosome of Saccharomonospora glauca K62.</title>
        <authorList>
            <consortium name="US DOE Joint Genome Institute"/>
            <person name="Lucas S."/>
            <person name="Han J."/>
            <person name="Lapidus A."/>
            <person name="Cheng J.-F."/>
            <person name="Goodwin L."/>
            <person name="Pitluck S."/>
            <person name="Peters L."/>
            <person name="Mikhailova N."/>
            <person name="Held B."/>
            <person name="Detter J.C."/>
            <person name="Han C."/>
            <person name="Tapia R."/>
            <person name="Land M."/>
            <person name="Hauser L."/>
            <person name="Kyrpides N."/>
            <person name="Ivanova N."/>
            <person name="Pagani I."/>
            <person name="Brambilla E.-M."/>
            <person name="Klenk H.-P."/>
            <person name="Woyke T."/>
        </authorList>
    </citation>
    <scope>NUCLEOTIDE SEQUENCE [LARGE SCALE GENOMIC DNA]</scope>
    <source>
        <strain evidence="2">K62</strain>
    </source>
</reference>
<dbReference type="RefSeq" id="WP_005463330.1">
    <property type="nucleotide sequence ID" value="NZ_CM001484.1"/>
</dbReference>
<dbReference type="GO" id="GO:0004497">
    <property type="term" value="F:monooxygenase activity"/>
    <property type="evidence" value="ECO:0007669"/>
    <property type="project" value="InterPro"/>
</dbReference>
<accession>I1D0R9</accession>
<dbReference type="AlphaFoldDB" id="I1D0R9"/>
<evidence type="ECO:0000313" key="1">
    <source>
        <dbReference type="EMBL" id="EIE98543.1"/>
    </source>
</evidence>
<dbReference type="HOGENOM" id="CLU_764250_0_0_11"/>
<name>I1D0R9_9PSEU</name>
<dbReference type="EMBL" id="CM001484">
    <property type="protein sequence ID" value="EIE98543.1"/>
    <property type="molecule type" value="Genomic_DNA"/>
</dbReference>
<evidence type="ECO:0008006" key="3">
    <source>
        <dbReference type="Google" id="ProtNLM"/>
    </source>
</evidence>
<sequence length="350" mass="37794">MGATTTLSESELGRRLHAIRGVFWELAVVGDPYADLLRGHVDPRSPEPAMSFPAPVTRSAVGTWVVTDPALAATVLTDRSFGHLRTDGRKARIQVLPLAEAGLRPGEADRDAVEAALAATPEARPRWEAALAEHAPRVARALEGREVFDVLADYAVPLSRAVLAELAREAADVVERHFPDLARVPDALVTPQRLDDVLATTTAVRAAHAAWRVDHPPLPLAILYAATAPTAVAAAIGERLTAGPDAKSLRRRPPLRLLHRVAHHDMPLGEHRIAENDQVAVVVDDPAVHAAVSAADPWSRALAVLLDVTVEAALDALSGHRFALRSLSEPIRRPRSPVTRRLVRWEVTAR</sequence>